<protein>
    <submittedName>
        <fullName evidence="1">Uncharacterized protein</fullName>
    </submittedName>
</protein>
<dbReference type="Proteomes" id="UP000683925">
    <property type="component" value="Unassembled WGS sequence"/>
</dbReference>
<organism evidence="1 2">
    <name type="scientific">Paramecium octaurelia</name>
    <dbReference type="NCBI Taxonomy" id="43137"/>
    <lineage>
        <taxon>Eukaryota</taxon>
        <taxon>Sar</taxon>
        <taxon>Alveolata</taxon>
        <taxon>Ciliophora</taxon>
        <taxon>Intramacronucleata</taxon>
        <taxon>Oligohymenophorea</taxon>
        <taxon>Peniculida</taxon>
        <taxon>Parameciidae</taxon>
        <taxon>Paramecium</taxon>
    </lineage>
</organism>
<comment type="caution">
    <text evidence="1">The sequence shown here is derived from an EMBL/GenBank/DDBJ whole genome shotgun (WGS) entry which is preliminary data.</text>
</comment>
<sequence length="470" mass="55710">MLDKNYHIKLNFSQATLKELRVPYFHIDKGCQFNQQDLSEQQMIKGICPICKAQKIENLSQDIIQQDDNLLSQIELKNERQIVYEAKNKALYFMKRRNYTQDIISSTNEVHLLQQNFYKNMIEKKPITLERIQELALQRNQKYINCLSNFSEQQQIPILMAVLNNKLVLFYHLYKLKVELNLLDVTNTKIRQKIQINTHGVLQQIIFFEKEIYFLYLRQNVSSLYKGEFQQIFTPQNNQETQFQIKQHSNLRIDGPARLIEIEHDIKGQGKMNDLIMLGNKVFYSIKQTCILEHNLDRLLHNTLFHYFINNKQVLMVNQEEIQDTNKNNLLYFCYDLSKPKFMQDPKNIQEVMQSYLKYDNFLTFGDQMVLFNTQDLKNEKCQTLSISSWLPNTKRIHPLSMNVNVLNHHSYMQPIKINSTQKSMNNITCKLIGLKLARKDIQQQENESDVFPALLVYNGQTQSFEVELI</sequence>
<evidence type="ECO:0000313" key="1">
    <source>
        <dbReference type="EMBL" id="CAD8149196.1"/>
    </source>
</evidence>
<dbReference type="EMBL" id="CAJJDP010000022">
    <property type="protein sequence ID" value="CAD8149196.1"/>
    <property type="molecule type" value="Genomic_DNA"/>
</dbReference>
<dbReference type="OMA" id="QIPILMA"/>
<accession>A0A8S1TD47</accession>
<dbReference type="AlphaFoldDB" id="A0A8S1TD47"/>
<keyword evidence="2" id="KW-1185">Reference proteome</keyword>
<gene>
    <name evidence="1" type="ORF">POCTA_138.1.T0220093</name>
</gene>
<proteinExistence type="predicted"/>
<evidence type="ECO:0000313" key="2">
    <source>
        <dbReference type="Proteomes" id="UP000683925"/>
    </source>
</evidence>
<reference evidence="1" key="1">
    <citation type="submission" date="2021-01" db="EMBL/GenBank/DDBJ databases">
        <authorList>
            <consortium name="Genoscope - CEA"/>
            <person name="William W."/>
        </authorList>
    </citation>
    <scope>NUCLEOTIDE SEQUENCE</scope>
</reference>
<name>A0A8S1TD47_PAROT</name>
<dbReference type="OrthoDB" id="301191at2759"/>